<dbReference type="GO" id="GO:0005886">
    <property type="term" value="C:plasma membrane"/>
    <property type="evidence" value="ECO:0007669"/>
    <property type="project" value="TreeGrafter"/>
</dbReference>
<evidence type="ECO:0000313" key="5">
    <source>
        <dbReference type="EMBL" id="KIK92667.1"/>
    </source>
</evidence>
<accession>A0A0D0D6Z5</accession>
<evidence type="ECO:0000313" key="6">
    <source>
        <dbReference type="Proteomes" id="UP000054538"/>
    </source>
</evidence>
<dbReference type="AlphaFoldDB" id="A0A0D0D6Z5"/>
<organism evidence="5 6">
    <name type="scientific">Paxillus rubicundulus Ve08.2h10</name>
    <dbReference type="NCBI Taxonomy" id="930991"/>
    <lineage>
        <taxon>Eukaryota</taxon>
        <taxon>Fungi</taxon>
        <taxon>Dikarya</taxon>
        <taxon>Basidiomycota</taxon>
        <taxon>Agaricomycotina</taxon>
        <taxon>Agaricomycetes</taxon>
        <taxon>Agaricomycetidae</taxon>
        <taxon>Boletales</taxon>
        <taxon>Paxilineae</taxon>
        <taxon>Paxillaceae</taxon>
        <taxon>Paxillus</taxon>
    </lineage>
</organism>
<comment type="similarity">
    <text evidence="1">Belongs to the palC family.</text>
</comment>
<dbReference type="PANTHER" id="PTHR40463">
    <property type="entry name" value="PH-RESPONSE REGULATOR PROTEIN PALC"/>
    <property type="match status" value="1"/>
</dbReference>
<dbReference type="Proteomes" id="UP000054538">
    <property type="component" value="Unassembled WGS sequence"/>
</dbReference>
<dbReference type="Gene3D" id="1.25.40.280">
    <property type="entry name" value="alix/aip1 like domains"/>
    <property type="match status" value="1"/>
</dbReference>
<reference evidence="5 6" key="1">
    <citation type="submission" date="2014-04" db="EMBL/GenBank/DDBJ databases">
        <authorList>
            <consortium name="DOE Joint Genome Institute"/>
            <person name="Kuo A."/>
            <person name="Kohler A."/>
            <person name="Jargeat P."/>
            <person name="Nagy L.G."/>
            <person name="Floudas D."/>
            <person name="Copeland A."/>
            <person name="Barry K.W."/>
            <person name="Cichocki N."/>
            <person name="Veneault-Fourrey C."/>
            <person name="LaButti K."/>
            <person name="Lindquist E.A."/>
            <person name="Lipzen A."/>
            <person name="Lundell T."/>
            <person name="Morin E."/>
            <person name="Murat C."/>
            <person name="Sun H."/>
            <person name="Tunlid A."/>
            <person name="Henrissat B."/>
            <person name="Grigoriev I.V."/>
            <person name="Hibbett D.S."/>
            <person name="Martin F."/>
            <person name="Nordberg H.P."/>
            <person name="Cantor M.N."/>
            <person name="Hua S.X."/>
        </authorList>
    </citation>
    <scope>NUCLEOTIDE SEQUENCE [LARGE SCALE GENOMIC DNA]</scope>
    <source>
        <strain evidence="5 6">Ve08.2h10</strain>
    </source>
</reference>
<reference evidence="6" key="2">
    <citation type="submission" date="2015-01" db="EMBL/GenBank/DDBJ databases">
        <title>Evolutionary Origins and Diversification of the Mycorrhizal Mutualists.</title>
        <authorList>
            <consortium name="DOE Joint Genome Institute"/>
            <consortium name="Mycorrhizal Genomics Consortium"/>
            <person name="Kohler A."/>
            <person name="Kuo A."/>
            <person name="Nagy L.G."/>
            <person name="Floudas D."/>
            <person name="Copeland A."/>
            <person name="Barry K.W."/>
            <person name="Cichocki N."/>
            <person name="Veneault-Fourrey C."/>
            <person name="LaButti K."/>
            <person name="Lindquist E.A."/>
            <person name="Lipzen A."/>
            <person name="Lundell T."/>
            <person name="Morin E."/>
            <person name="Murat C."/>
            <person name="Riley R."/>
            <person name="Ohm R."/>
            <person name="Sun H."/>
            <person name="Tunlid A."/>
            <person name="Henrissat B."/>
            <person name="Grigoriev I.V."/>
            <person name="Hibbett D.S."/>
            <person name="Martin F."/>
        </authorList>
    </citation>
    <scope>NUCLEOTIDE SEQUENCE [LARGE SCALE GENOMIC DNA]</scope>
    <source>
        <strain evidence="6">Ve08.2h10</strain>
    </source>
</reference>
<keyword evidence="6" id="KW-1185">Reference proteome</keyword>
<dbReference type="Pfam" id="PF03097">
    <property type="entry name" value="BRO1"/>
    <property type="match status" value="1"/>
</dbReference>
<proteinExistence type="inferred from homology"/>
<name>A0A0D0D6Z5_9AGAM</name>
<evidence type="ECO:0000256" key="3">
    <source>
        <dbReference type="SAM" id="MobiDB-lite"/>
    </source>
</evidence>
<dbReference type="SMART" id="SM01041">
    <property type="entry name" value="BRO1"/>
    <property type="match status" value="1"/>
</dbReference>
<dbReference type="PROSITE" id="PS51180">
    <property type="entry name" value="BRO1"/>
    <property type="match status" value="1"/>
</dbReference>
<gene>
    <name evidence="5" type="ORF">PAXRUDRAFT_829743</name>
</gene>
<dbReference type="OrthoDB" id="10266451at2759"/>
<feature type="compositionally biased region" description="Basic and acidic residues" evidence="3">
    <location>
        <begin position="389"/>
        <end position="401"/>
    </location>
</feature>
<dbReference type="InterPro" id="IPR038499">
    <property type="entry name" value="BRO1_sf"/>
</dbReference>
<feature type="compositionally biased region" description="Basic and acidic residues" evidence="3">
    <location>
        <begin position="471"/>
        <end position="483"/>
    </location>
</feature>
<feature type="region of interest" description="Disordered" evidence="3">
    <location>
        <begin position="460"/>
        <end position="497"/>
    </location>
</feature>
<dbReference type="GO" id="GO:0071467">
    <property type="term" value="P:cellular response to pH"/>
    <property type="evidence" value="ECO:0007669"/>
    <property type="project" value="InterPro"/>
</dbReference>
<dbReference type="STRING" id="930991.A0A0D0D6Z5"/>
<feature type="domain" description="BRO1" evidence="4">
    <location>
        <begin position="2"/>
        <end position="449"/>
    </location>
</feature>
<evidence type="ECO:0000256" key="2">
    <source>
        <dbReference type="ARBA" id="ARBA00022193"/>
    </source>
</evidence>
<evidence type="ECO:0000256" key="1">
    <source>
        <dbReference type="ARBA" id="ARBA00010997"/>
    </source>
</evidence>
<dbReference type="CDD" id="cd09245">
    <property type="entry name" value="BRO1_UmRIM23-like"/>
    <property type="match status" value="1"/>
</dbReference>
<dbReference type="InterPro" id="IPR004328">
    <property type="entry name" value="BRO1_dom"/>
</dbReference>
<sequence>MTGYVYELPTTGAISFAEFCIDTTGGNVYTSHIAEATQARANMRGVLKECKRMDSGERDYLRIIKVLDDYLPHVYGIIACVASGEIRLKYDPEFSWRTTLSSTLFHTSPRLRLPSLHADLASTLLTYSMALSNFSHSVVSSLGAYEYERAISEKERKDKDERLNFGVLLLCRASGIHTAIGEGVLGELERASNACGSAEGSRGGRGGWVRPPDLEKEVNAALTKMALADAQTLAIRKLLSKAAFDSTLSPGPPLPKSHPSTALIAKLHLGCAALYSSARALAMTPSKASSASGPGSGLKANFGSGSKSSGNGSGTGATAEVSADLLKYLEKETKFHTALAHKWLGVDAGESAKAGKGGEAVGFLKWAQQELEDLSGPGFSKGLSIGRGKGNDKDGDGDGKGKGGRSRKVRIEDELKSVKVFLGHYRKMNDSLTFDPVPKQSVLQALIPEGIMAVSAKAYAPPEPAFGPGSRRYEARTRRSSRDQEEDGSGSCNFGGEQTFGMEKLQVDVDAGGHADRRKKKYAAVPVFEDSSDDDDDDGIGRTATAARTYVGEGSYF</sequence>
<dbReference type="PANTHER" id="PTHR40463:SF1">
    <property type="entry name" value="PH-RESPONSE REGULATOR PROTEIN PALC"/>
    <property type="match status" value="1"/>
</dbReference>
<dbReference type="EMBL" id="KN825256">
    <property type="protein sequence ID" value="KIK92667.1"/>
    <property type="molecule type" value="Genomic_DNA"/>
</dbReference>
<dbReference type="InParanoid" id="A0A0D0D6Z5"/>
<evidence type="ECO:0000259" key="4">
    <source>
        <dbReference type="PROSITE" id="PS51180"/>
    </source>
</evidence>
<protein>
    <recommendedName>
        <fullName evidence="2">pH-response regulator protein palC</fullName>
    </recommendedName>
</protein>
<dbReference type="InterPro" id="IPR037505">
    <property type="entry name" value="pH-resp_palC"/>
</dbReference>
<dbReference type="HOGENOM" id="CLU_027723_0_0_1"/>
<feature type="region of interest" description="Disordered" evidence="3">
    <location>
        <begin position="375"/>
        <end position="409"/>
    </location>
</feature>